<feature type="domain" description="OmpA-like" evidence="5">
    <location>
        <begin position="391"/>
        <end position="510"/>
    </location>
</feature>
<dbReference type="EMBL" id="QNBD01000113">
    <property type="protein sequence ID" value="RKX70897.1"/>
    <property type="molecule type" value="Genomic_DNA"/>
</dbReference>
<evidence type="ECO:0000256" key="1">
    <source>
        <dbReference type="ARBA" id="ARBA00004442"/>
    </source>
</evidence>
<dbReference type="AlphaFoldDB" id="A0A660SJH9"/>
<dbReference type="InterPro" id="IPR036737">
    <property type="entry name" value="OmpA-like_sf"/>
</dbReference>
<organism evidence="6 7">
    <name type="scientific">candidate division TA06 bacterium</name>
    <dbReference type="NCBI Taxonomy" id="2250710"/>
    <lineage>
        <taxon>Bacteria</taxon>
        <taxon>Bacteria division TA06</taxon>
    </lineage>
</organism>
<comment type="caution">
    <text evidence="6">The sequence shown here is derived from an EMBL/GenBank/DDBJ whole genome shotgun (WGS) entry which is preliminary data.</text>
</comment>
<dbReference type="InterPro" id="IPR050330">
    <property type="entry name" value="Bact_OuterMem_StrucFunc"/>
</dbReference>
<dbReference type="SUPFAM" id="SSF103088">
    <property type="entry name" value="OmpA-like"/>
    <property type="match status" value="1"/>
</dbReference>
<evidence type="ECO:0000256" key="3">
    <source>
        <dbReference type="ARBA" id="ARBA00023237"/>
    </source>
</evidence>
<keyword evidence="2 4" id="KW-0472">Membrane</keyword>
<dbReference type="PANTHER" id="PTHR30329">
    <property type="entry name" value="STATOR ELEMENT OF FLAGELLAR MOTOR COMPLEX"/>
    <property type="match status" value="1"/>
</dbReference>
<dbReference type="InterPro" id="IPR006665">
    <property type="entry name" value="OmpA-like"/>
</dbReference>
<dbReference type="InterPro" id="IPR006664">
    <property type="entry name" value="OMP_bac"/>
</dbReference>
<dbReference type="PROSITE" id="PS51123">
    <property type="entry name" value="OMPA_2"/>
    <property type="match status" value="1"/>
</dbReference>
<dbReference type="Proteomes" id="UP000271125">
    <property type="component" value="Unassembled WGS sequence"/>
</dbReference>
<dbReference type="CDD" id="cd07185">
    <property type="entry name" value="OmpA_C-like"/>
    <property type="match status" value="1"/>
</dbReference>
<dbReference type="PANTHER" id="PTHR30329:SF21">
    <property type="entry name" value="LIPOPROTEIN YIAD-RELATED"/>
    <property type="match status" value="1"/>
</dbReference>
<evidence type="ECO:0000259" key="5">
    <source>
        <dbReference type="PROSITE" id="PS51123"/>
    </source>
</evidence>
<keyword evidence="3" id="KW-0998">Cell outer membrane</keyword>
<gene>
    <name evidence="6" type="ORF">DRP43_02965</name>
</gene>
<reference evidence="6 7" key="1">
    <citation type="submission" date="2018-06" db="EMBL/GenBank/DDBJ databases">
        <title>Extensive metabolic versatility and redundancy in microbially diverse, dynamic hydrothermal sediments.</title>
        <authorList>
            <person name="Dombrowski N."/>
            <person name="Teske A."/>
            <person name="Baker B.J."/>
        </authorList>
    </citation>
    <scope>NUCLEOTIDE SEQUENCE [LARGE SCALE GENOMIC DNA]</scope>
    <source>
        <strain evidence="6">B10_G13</strain>
    </source>
</reference>
<evidence type="ECO:0000256" key="4">
    <source>
        <dbReference type="PROSITE-ProRule" id="PRU00473"/>
    </source>
</evidence>
<evidence type="ECO:0000256" key="2">
    <source>
        <dbReference type="ARBA" id="ARBA00023136"/>
    </source>
</evidence>
<accession>A0A660SJH9</accession>
<comment type="subcellular location">
    <subcellularLocation>
        <location evidence="1">Cell outer membrane</location>
    </subcellularLocation>
</comment>
<dbReference type="Gene3D" id="3.30.1330.60">
    <property type="entry name" value="OmpA-like domain"/>
    <property type="match status" value="1"/>
</dbReference>
<protein>
    <recommendedName>
        <fullName evidence="5">OmpA-like domain-containing protein</fullName>
    </recommendedName>
</protein>
<name>A0A660SJH9_UNCT6</name>
<dbReference type="Gene3D" id="2.60.40.1120">
    <property type="entry name" value="Carboxypeptidase-like, regulatory domain"/>
    <property type="match status" value="1"/>
</dbReference>
<dbReference type="PRINTS" id="PR01021">
    <property type="entry name" value="OMPADOMAIN"/>
</dbReference>
<sequence length="511" mass="58047">MYLSGDSINEDSIFNRFIDTSFSTNYDPFTTHLPPILNIGAVWRGIYDPWKLAFNYEQGFSNTALSSVIPKFYIEGEYAFANVIPVRAGIGVGGRELLEYEVGLGFEFPYAYLGLGASNHRGIFYGLKGLSAELNLGLRTPIWAVIDGIVKDSITGKPMIVDYTVTYQRGKTFTKSTNKEGKLKFHLYATDVKIQIKEKDYEVKTIEFAVGPKDRIHKNILMQPSTGLLICKVVDKLSGKTMQNVPVHIISAKSAKGITNSTGVTKFNLLEDKYKISIRIKDYVPYTASVNIKKAKSFTQVCELKLNKGYIVGKAQNTKTKEGVKCKITVLDSLLKEYKTIETDKNGIYRELLPSGKYTMKVKPLVKGYIKQEIPFEIKPAETTKKDILLLKKKMKLTFRNINFDLNKAKIKPESYPVLDSLGTIMVQNPSIIVRIGGHTDTRGSRNYNMRLSRRRAYAVKMYIIKNFNISKKRMYSKGYGESRPLVYPEKTKSDYAKNRRVEFEVLRELK</sequence>
<dbReference type="GO" id="GO:0009279">
    <property type="term" value="C:cell outer membrane"/>
    <property type="evidence" value="ECO:0007669"/>
    <property type="project" value="UniProtKB-SubCell"/>
</dbReference>
<evidence type="ECO:0000313" key="7">
    <source>
        <dbReference type="Proteomes" id="UP000271125"/>
    </source>
</evidence>
<dbReference type="Pfam" id="PF00691">
    <property type="entry name" value="OmpA"/>
    <property type="match status" value="1"/>
</dbReference>
<evidence type="ECO:0000313" key="6">
    <source>
        <dbReference type="EMBL" id="RKX70897.1"/>
    </source>
</evidence>
<proteinExistence type="predicted"/>